<keyword evidence="2" id="KW-1185">Reference proteome</keyword>
<dbReference type="EMBL" id="CM055732">
    <property type="protein sequence ID" value="KAJ8012253.1"/>
    <property type="molecule type" value="Genomic_DNA"/>
</dbReference>
<proteinExistence type="predicted"/>
<gene>
    <name evidence="1" type="ORF">DPEC_G00066760</name>
</gene>
<evidence type="ECO:0000313" key="1">
    <source>
        <dbReference type="EMBL" id="KAJ8012253.1"/>
    </source>
</evidence>
<reference evidence="1" key="1">
    <citation type="submission" date="2021-05" db="EMBL/GenBank/DDBJ databases">
        <authorList>
            <person name="Pan Q."/>
            <person name="Jouanno E."/>
            <person name="Zahm M."/>
            <person name="Klopp C."/>
            <person name="Cabau C."/>
            <person name="Louis A."/>
            <person name="Berthelot C."/>
            <person name="Parey E."/>
            <person name="Roest Crollius H."/>
            <person name="Montfort J."/>
            <person name="Robinson-Rechavi M."/>
            <person name="Bouchez O."/>
            <person name="Lampietro C."/>
            <person name="Lopez Roques C."/>
            <person name="Donnadieu C."/>
            <person name="Postlethwait J."/>
            <person name="Bobe J."/>
            <person name="Dillon D."/>
            <person name="Chandos A."/>
            <person name="von Hippel F."/>
            <person name="Guiguen Y."/>
        </authorList>
    </citation>
    <scope>NUCLEOTIDE SEQUENCE</scope>
    <source>
        <strain evidence="1">YG-Jan2019</strain>
    </source>
</reference>
<organism evidence="1 2">
    <name type="scientific">Dallia pectoralis</name>
    <name type="common">Alaska blackfish</name>
    <dbReference type="NCBI Taxonomy" id="75939"/>
    <lineage>
        <taxon>Eukaryota</taxon>
        <taxon>Metazoa</taxon>
        <taxon>Chordata</taxon>
        <taxon>Craniata</taxon>
        <taxon>Vertebrata</taxon>
        <taxon>Euteleostomi</taxon>
        <taxon>Actinopterygii</taxon>
        <taxon>Neopterygii</taxon>
        <taxon>Teleostei</taxon>
        <taxon>Protacanthopterygii</taxon>
        <taxon>Esociformes</taxon>
        <taxon>Umbridae</taxon>
        <taxon>Dallia</taxon>
    </lineage>
</organism>
<accession>A0ACC2H8A0</accession>
<evidence type="ECO:0000313" key="2">
    <source>
        <dbReference type="Proteomes" id="UP001157502"/>
    </source>
</evidence>
<name>A0ACC2H8A0_DALPE</name>
<comment type="caution">
    <text evidence="1">The sequence shown here is derived from an EMBL/GenBank/DDBJ whole genome shotgun (WGS) entry which is preliminary data.</text>
</comment>
<dbReference type="Proteomes" id="UP001157502">
    <property type="component" value="Chromosome 5"/>
</dbReference>
<sequence>MDHCTRDSLTDKIRNLKREMDCLRATDIQILHQLVALYQGLEAAHWLLEERGTLVSRGSSLAGSQSSLTEGPEPGPGMSLSSLTEGPEPGPGMSPSSLTEGPGPGMSPNSEDLSLGPSDWQRPLNEVNAKEPEQEEVEELPASNSVWGHGYSDVLTKATGRTLTLEEGIDGSIVGLEEQSMPSCTGLFGYDARWCWVESQDDVTFL</sequence>
<protein>
    <submittedName>
        <fullName evidence="1">Uncharacterized protein</fullName>
    </submittedName>
</protein>